<comment type="caution">
    <text evidence="2">The sequence shown here is derived from an EMBL/GenBank/DDBJ whole genome shotgun (WGS) entry which is preliminary data.</text>
</comment>
<dbReference type="RefSeq" id="WP_358364961.1">
    <property type="nucleotide sequence ID" value="NZ_JBEZFP010000244.1"/>
</dbReference>
<feature type="compositionally biased region" description="Low complexity" evidence="1">
    <location>
        <begin position="110"/>
        <end position="136"/>
    </location>
</feature>
<dbReference type="EMBL" id="JBEZFP010000244">
    <property type="protein sequence ID" value="MEU8140127.1"/>
    <property type="molecule type" value="Genomic_DNA"/>
</dbReference>
<dbReference type="Proteomes" id="UP001551482">
    <property type="component" value="Unassembled WGS sequence"/>
</dbReference>
<evidence type="ECO:0000256" key="1">
    <source>
        <dbReference type="SAM" id="MobiDB-lite"/>
    </source>
</evidence>
<accession>A0ABV3DXC7</accession>
<keyword evidence="3" id="KW-1185">Reference proteome</keyword>
<sequence>MDDNSWRAAQAAREPVVEGLTHSGLPRRMPQANLVPGAAVDAVPGLAPGIPLGLSRDPQDVRTRLDSFVQGREQARAGAEPPLPAVPPNPMTAPSPLATAPVQKPLTNKPAQPAEPTPRRAAPAAQPKRIPAARKPQQAKSAKPSRPAPNTGAASSDEPWGDGWKTFRPGH</sequence>
<protein>
    <submittedName>
        <fullName evidence="2">Uncharacterized protein</fullName>
    </submittedName>
</protein>
<evidence type="ECO:0000313" key="3">
    <source>
        <dbReference type="Proteomes" id="UP001551482"/>
    </source>
</evidence>
<proteinExistence type="predicted"/>
<name>A0ABV3DXC7_9ACTN</name>
<evidence type="ECO:0000313" key="2">
    <source>
        <dbReference type="EMBL" id="MEU8140127.1"/>
    </source>
</evidence>
<feature type="region of interest" description="Disordered" evidence="1">
    <location>
        <begin position="1"/>
        <end position="29"/>
    </location>
</feature>
<feature type="compositionally biased region" description="Pro residues" evidence="1">
    <location>
        <begin position="81"/>
        <end position="93"/>
    </location>
</feature>
<feature type="region of interest" description="Disordered" evidence="1">
    <location>
        <begin position="51"/>
        <end position="171"/>
    </location>
</feature>
<organism evidence="2 3">
    <name type="scientific">Streptodolium elevatio</name>
    <dbReference type="NCBI Taxonomy" id="3157996"/>
    <lineage>
        <taxon>Bacteria</taxon>
        <taxon>Bacillati</taxon>
        <taxon>Actinomycetota</taxon>
        <taxon>Actinomycetes</taxon>
        <taxon>Kitasatosporales</taxon>
        <taxon>Streptomycetaceae</taxon>
        <taxon>Streptodolium</taxon>
    </lineage>
</organism>
<reference evidence="2 3" key="1">
    <citation type="submission" date="2024-06" db="EMBL/GenBank/DDBJ databases">
        <title>The Natural Products Discovery Center: Release of the First 8490 Sequenced Strains for Exploring Actinobacteria Biosynthetic Diversity.</title>
        <authorList>
            <person name="Kalkreuter E."/>
            <person name="Kautsar S.A."/>
            <person name="Yang D."/>
            <person name="Bader C.D."/>
            <person name="Teijaro C.N."/>
            <person name="Fluegel L."/>
            <person name="Davis C.M."/>
            <person name="Simpson J.R."/>
            <person name="Lauterbach L."/>
            <person name="Steele A.D."/>
            <person name="Gui C."/>
            <person name="Meng S."/>
            <person name="Li G."/>
            <person name="Viehrig K."/>
            <person name="Ye F."/>
            <person name="Su P."/>
            <person name="Kiefer A.F."/>
            <person name="Nichols A."/>
            <person name="Cepeda A.J."/>
            <person name="Yan W."/>
            <person name="Fan B."/>
            <person name="Jiang Y."/>
            <person name="Adhikari A."/>
            <person name="Zheng C.-J."/>
            <person name="Schuster L."/>
            <person name="Cowan T.M."/>
            <person name="Smanski M.J."/>
            <person name="Chevrette M.G."/>
            <person name="De Carvalho L.P.S."/>
            <person name="Shen B."/>
        </authorList>
    </citation>
    <scope>NUCLEOTIDE SEQUENCE [LARGE SCALE GENOMIC DNA]</scope>
    <source>
        <strain evidence="2 3">NPDC048946</strain>
    </source>
</reference>
<gene>
    <name evidence="2" type="ORF">AB0C36_42410</name>
</gene>